<feature type="domain" description="RNA-polymerase II-associated protein 3-like C-terminal" evidence="7">
    <location>
        <begin position="1018"/>
        <end position="1109"/>
    </location>
</feature>
<dbReference type="PANTHER" id="PTHR45984">
    <property type="entry name" value="RNA (RNA) POLYMERASE II ASSOCIATED PROTEIN HOMOLOG"/>
    <property type="match status" value="1"/>
</dbReference>
<keyword evidence="4 5" id="KW-0802">TPR repeat</keyword>
<evidence type="ECO:0000256" key="4">
    <source>
        <dbReference type="ARBA" id="ARBA00022803"/>
    </source>
</evidence>
<keyword evidence="3" id="KW-0677">Repeat</keyword>
<dbReference type="SUPFAM" id="SSF48452">
    <property type="entry name" value="TPR-like"/>
    <property type="match status" value="3"/>
</dbReference>
<evidence type="ECO:0000256" key="3">
    <source>
        <dbReference type="ARBA" id="ARBA00022737"/>
    </source>
</evidence>
<dbReference type="PROSITE" id="PS50005">
    <property type="entry name" value="TPR"/>
    <property type="match status" value="3"/>
</dbReference>
<dbReference type="Pfam" id="PF13181">
    <property type="entry name" value="TPR_8"/>
    <property type="match status" value="1"/>
</dbReference>
<evidence type="ECO:0000256" key="5">
    <source>
        <dbReference type="PROSITE-ProRule" id="PRU00339"/>
    </source>
</evidence>
<feature type="compositionally biased region" description="Polar residues" evidence="6">
    <location>
        <begin position="415"/>
        <end position="433"/>
    </location>
</feature>
<evidence type="ECO:0000313" key="11">
    <source>
        <dbReference type="RefSeq" id="XP_005109513.1"/>
    </source>
</evidence>
<dbReference type="Proteomes" id="UP000694888">
    <property type="component" value="Unplaced"/>
</dbReference>
<proteinExistence type="predicted"/>
<dbReference type="RefSeq" id="XP_005109512.1">
    <property type="nucleotide sequence ID" value="XM_005109455.3"/>
</dbReference>
<feature type="compositionally biased region" description="Basic and acidic residues" evidence="6">
    <location>
        <begin position="928"/>
        <end position="940"/>
    </location>
</feature>
<dbReference type="Gene3D" id="1.25.40.10">
    <property type="entry name" value="Tetratricopeptide repeat domain"/>
    <property type="match status" value="3"/>
</dbReference>
<dbReference type="Pfam" id="PF13432">
    <property type="entry name" value="TPR_16"/>
    <property type="match status" value="1"/>
</dbReference>
<dbReference type="GeneID" id="101856056"/>
<dbReference type="RefSeq" id="XP_005109513.1">
    <property type="nucleotide sequence ID" value="XM_005109456.3"/>
</dbReference>
<gene>
    <name evidence="9 10 11 12" type="primary">LOC101856056</name>
</gene>
<dbReference type="InterPro" id="IPR019734">
    <property type="entry name" value="TPR_rpt"/>
</dbReference>
<evidence type="ECO:0000259" key="7">
    <source>
        <dbReference type="Pfam" id="PF13877"/>
    </source>
</evidence>
<evidence type="ECO:0000313" key="10">
    <source>
        <dbReference type="RefSeq" id="XP_005109512.1"/>
    </source>
</evidence>
<accession>A0ABM0K5Y6</accession>
<dbReference type="InterPro" id="IPR025986">
    <property type="entry name" value="RPAP3-like_C"/>
</dbReference>
<dbReference type="RefSeq" id="XP_012944092.1">
    <property type="nucleotide sequence ID" value="XM_013088638.2"/>
</dbReference>
<reference evidence="9 10" key="1">
    <citation type="submission" date="2025-05" db="UniProtKB">
        <authorList>
            <consortium name="RefSeq"/>
        </authorList>
    </citation>
    <scope>IDENTIFICATION</scope>
</reference>
<feature type="region of interest" description="Disordered" evidence="6">
    <location>
        <begin position="928"/>
        <end position="1009"/>
    </location>
</feature>
<keyword evidence="8" id="KW-1185">Reference proteome</keyword>
<feature type="region of interest" description="Disordered" evidence="6">
    <location>
        <begin position="733"/>
        <end position="805"/>
    </location>
</feature>
<feature type="compositionally biased region" description="Low complexity" evidence="6">
    <location>
        <begin position="733"/>
        <end position="767"/>
    </location>
</feature>
<dbReference type="PANTHER" id="PTHR45984:SF1">
    <property type="entry name" value="SPAG1 AXONEMAL DYNEIN ASSEMBLY FACTOR"/>
    <property type="match status" value="1"/>
</dbReference>
<protein>
    <submittedName>
        <fullName evidence="9 10">Sperm-associated antigen 1 isoform X1</fullName>
    </submittedName>
</protein>
<dbReference type="PROSITE" id="PS50293">
    <property type="entry name" value="TPR_REGION"/>
    <property type="match status" value="1"/>
</dbReference>
<feature type="compositionally biased region" description="Basic and acidic residues" evidence="6">
    <location>
        <begin position="958"/>
        <end position="969"/>
    </location>
</feature>
<feature type="repeat" description="TPR" evidence="5">
    <location>
        <begin position="277"/>
        <end position="310"/>
    </location>
</feature>
<dbReference type="InterPro" id="IPR011990">
    <property type="entry name" value="TPR-like_helical_dom_sf"/>
</dbReference>
<evidence type="ECO:0000256" key="1">
    <source>
        <dbReference type="ARBA" id="ARBA00004496"/>
    </source>
</evidence>
<feature type="compositionally biased region" description="Basic and acidic residues" evidence="6">
    <location>
        <begin position="365"/>
        <end position="377"/>
    </location>
</feature>
<feature type="repeat" description="TPR" evidence="5">
    <location>
        <begin position="243"/>
        <end position="276"/>
    </location>
</feature>
<organism evidence="8 9">
    <name type="scientific">Aplysia californica</name>
    <name type="common">California sea hare</name>
    <dbReference type="NCBI Taxonomy" id="6500"/>
    <lineage>
        <taxon>Eukaryota</taxon>
        <taxon>Metazoa</taxon>
        <taxon>Spiralia</taxon>
        <taxon>Lophotrochozoa</taxon>
        <taxon>Mollusca</taxon>
        <taxon>Gastropoda</taxon>
        <taxon>Heterobranchia</taxon>
        <taxon>Euthyneura</taxon>
        <taxon>Tectipleura</taxon>
        <taxon>Aplysiida</taxon>
        <taxon>Aplysioidea</taxon>
        <taxon>Aplysiidae</taxon>
        <taxon>Aplysia</taxon>
    </lineage>
</organism>
<dbReference type="Pfam" id="PF00515">
    <property type="entry name" value="TPR_1"/>
    <property type="match status" value="1"/>
</dbReference>
<feature type="compositionally biased region" description="Basic and acidic residues" evidence="6">
    <location>
        <begin position="390"/>
        <end position="413"/>
    </location>
</feature>
<keyword evidence="2" id="KW-0963">Cytoplasm</keyword>
<feature type="compositionally biased region" description="Polar residues" evidence="6">
    <location>
        <begin position="518"/>
        <end position="538"/>
    </location>
</feature>
<feature type="compositionally biased region" description="Basic and acidic residues" evidence="6">
    <location>
        <begin position="794"/>
        <end position="805"/>
    </location>
</feature>
<feature type="compositionally biased region" description="Acidic residues" evidence="6">
    <location>
        <begin position="338"/>
        <end position="352"/>
    </location>
</feature>
<name>A0ABM0K5Y6_APLCA</name>
<dbReference type="SMART" id="SM00028">
    <property type="entry name" value="TPR"/>
    <property type="match status" value="8"/>
</dbReference>
<feature type="region of interest" description="Disordered" evidence="6">
    <location>
        <begin position="201"/>
        <end position="221"/>
    </location>
</feature>
<evidence type="ECO:0000313" key="8">
    <source>
        <dbReference type="Proteomes" id="UP000694888"/>
    </source>
</evidence>
<feature type="compositionally biased region" description="Basic and acidic residues" evidence="6">
    <location>
        <begin position="203"/>
        <end position="221"/>
    </location>
</feature>
<dbReference type="Pfam" id="PF13877">
    <property type="entry name" value="RPAP3_C"/>
    <property type="match status" value="1"/>
</dbReference>
<evidence type="ECO:0000313" key="9">
    <source>
        <dbReference type="RefSeq" id="XP_005109509.2"/>
    </source>
</evidence>
<feature type="region of interest" description="Disordered" evidence="6">
    <location>
        <begin position="338"/>
        <end position="553"/>
    </location>
</feature>
<feature type="repeat" description="TPR" evidence="5">
    <location>
        <begin position="806"/>
        <end position="839"/>
    </location>
</feature>
<comment type="subcellular location">
    <subcellularLocation>
        <location evidence="1">Cytoplasm</location>
    </subcellularLocation>
</comment>
<feature type="compositionally biased region" description="Low complexity" evidence="6">
    <location>
        <begin position="468"/>
        <end position="517"/>
    </location>
</feature>
<sequence>MSSNIHLEAQTTKKFNLPLSHLDYSYIDKCTNVKELEKIVNVLRSGEEGKYPDLERYAEKRLGELSPKSRTLRKDGPILRPGDLGSGDWKSIEEDLMSWTNSMQDRDAKKGVATLKTPEDVVEQDENLPPVRSNNVVLEGKKQKISSEAKAKRVMPRDYREWDKVDIDAELEKVDKEEKNTQASKGSKLNGVAMDIDATGLSEEQKQMKANREKDKGNEAFRSHDYEESVTYYSRSISLSPLAASYNNRALAYLKLEKWDKAIKDCNSVLNLEIDNIKALLRRGTAYKSKKDYQKAVTDFEKVLKLEPQNKKAEGLLEEVHKQVKKEQKEKGKRMVIEEVEEDSGEEEAETIEVEKPVVNGFGRHKGDEVSSKEVDARSSACKISEIPPEDTKAGEPSGSEKKQITKEEKMTSEKCAQSRSTVTPNEPQGNSTADRKSVVQDTASQCSKKVPVNAASEAVTSPEEKAPNSSALSPPAKASEAASASAAAQSSTLSSSSSSSSSLSVSENASPSSSAATQESQPSSQVSFSLEETTSEAQAKEDAPPSSVNSQFVRPTYVQMPLPPGVLTLKEEGNKLFRSGQYGEAVEQYSKAISKLEKDQDQQVNISVLLSNRAACHLKTGNCSAAVSDCGQSLQLVPHSAKALLRRAAAYETLEKYGDAYVDYKHVLSVDMSTQQAQQGASRCQSTLQQRHGSAAWREKIPRLVLVQPWEVPEIVDQAGLHKSMSSTVSLSEAAAASPKASPETTTLGTATTAPSASEPPASSQPDKGSIAQQNKMATDGAAKGSSQSTSASKKEQTPTKEETFEALKTKGNQHVQKGEFVEAASCYTRCLSLCPDQVACYTNRALCYLKLNKAAEAEADCNQALSFQSTNPKALYRRALARKSQQLYKQSLQDLIDLLRVEPKNTAAKKEMEVVKKCYKEELEKLKQKKQAPDQDTKLRKRMKIEEVDDEEEEEKPVRVKAGDKMKSQSKLRGAKSSQPSLGVKSKGGNAEKKSAETTVQSPPVAPPIAPRLMKTTPYEFCQAWNSLKPCQGIQPYAEILRQVAPVDLASVISNKLDGQMLQIIVRCVYEEMVLKGEVDQGYQILDNLCKVPRFSTVSMFMTSKEKKEVAGVLDILSKTSSSAYSSADVLRLKKEYSVK</sequence>
<evidence type="ECO:0000256" key="2">
    <source>
        <dbReference type="ARBA" id="ARBA00022490"/>
    </source>
</evidence>
<dbReference type="InterPro" id="IPR051982">
    <property type="entry name" value="CiliaryAsmbly_MitoImport"/>
</dbReference>
<evidence type="ECO:0000313" key="12">
    <source>
        <dbReference type="RefSeq" id="XP_012944092.1"/>
    </source>
</evidence>
<dbReference type="RefSeq" id="XP_005109509.2">
    <property type="nucleotide sequence ID" value="XM_005109452.3"/>
</dbReference>
<evidence type="ECO:0000256" key="6">
    <source>
        <dbReference type="SAM" id="MobiDB-lite"/>
    </source>
</evidence>